<dbReference type="AlphaFoldDB" id="A0A5C6V627"/>
<dbReference type="EMBL" id="VOQS01000005">
    <property type="protein sequence ID" value="TXC80703.1"/>
    <property type="molecule type" value="Genomic_DNA"/>
</dbReference>
<dbReference type="EMBL" id="JAZHGA010000051">
    <property type="protein sequence ID" value="MEM5345668.1"/>
    <property type="molecule type" value="Genomic_DNA"/>
</dbReference>
<accession>A0A5C6V627</accession>
<comment type="caution">
    <text evidence="2">The sequence shown here is derived from an EMBL/GenBank/DDBJ whole genome shotgun (WGS) entry which is preliminary data.</text>
</comment>
<organism evidence="2 3">
    <name type="scientific">Paraburkholderia azotifigens</name>
    <dbReference type="NCBI Taxonomy" id="2057004"/>
    <lineage>
        <taxon>Bacteria</taxon>
        <taxon>Pseudomonadati</taxon>
        <taxon>Pseudomonadota</taxon>
        <taxon>Betaproteobacteria</taxon>
        <taxon>Burkholderiales</taxon>
        <taxon>Burkholderiaceae</taxon>
        <taxon>Paraburkholderia</taxon>
    </lineage>
</organism>
<dbReference type="Proteomes" id="UP000321776">
    <property type="component" value="Unassembled WGS sequence"/>
</dbReference>
<keyword evidence="4" id="KW-1185">Reference proteome</keyword>
<protein>
    <submittedName>
        <fullName evidence="2">Uncharacterized protein</fullName>
    </submittedName>
</protein>
<reference evidence="2" key="2">
    <citation type="submission" date="2019-08" db="EMBL/GenBank/DDBJ databases">
        <authorList>
            <person name="Im W.-T."/>
        </authorList>
    </citation>
    <scope>NUCLEOTIDE SEQUENCE</scope>
    <source>
        <strain evidence="2">NF 2-5-3</strain>
    </source>
</reference>
<name>A0A5C6V627_9BURK</name>
<evidence type="ECO:0000313" key="4">
    <source>
        <dbReference type="Proteomes" id="UP001481677"/>
    </source>
</evidence>
<sequence length="91" mass="10740">MYSMQPFFVEILPERVDGWTAEARFSRQDDYRKPIDVPKVRFFLPATKPTRAMAERDAIEWARHFIVSSSDVLEASLKLEETRRNPRRPVS</sequence>
<dbReference type="RefSeq" id="WP_028370736.1">
    <property type="nucleotide sequence ID" value="NZ_JAZHFZ010000054.1"/>
</dbReference>
<evidence type="ECO:0000313" key="1">
    <source>
        <dbReference type="EMBL" id="MEM5345668.1"/>
    </source>
</evidence>
<proteinExistence type="predicted"/>
<evidence type="ECO:0000313" key="3">
    <source>
        <dbReference type="Proteomes" id="UP000321776"/>
    </source>
</evidence>
<evidence type="ECO:0000313" key="2">
    <source>
        <dbReference type="EMBL" id="TXC80703.1"/>
    </source>
</evidence>
<dbReference type="Proteomes" id="UP001481677">
    <property type="component" value="Unassembled WGS sequence"/>
</dbReference>
<reference evidence="2 3" key="1">
    <citation type="journal article" date="2018" name="Int. J. Syst. Evol. Microbiol.">
        <title>Paraburkholderia azotifigens sp. nov., a nitrogen-fixing bacterium isolated from paddy soil.</title>
        <authorList>
            <person name="Choi G.M."/>
            <person name="Im W.T."/>
        </authorList>
    </citation>
    <scope>NUCLEOTIDE SEQUENCE [LARGE SCALE GENOMIC DNA]</scope>
    <source>
        <strain evidence="2 3">NF 2-5-3</strain>
    </source>
</reference>
<gene>
    <name evidence="2" type="ORF">FRZ40_41410</name>
    <name evidence="1" type="ORF">V4C56_39350</name>
</gene>
<reference evidence="1 4" key="3">
    <citation type="submission" date="2024-01" db="EMBL/GenBank/DDBJ databases">
        <title>The diversity of rhizobia nodulating Mimosa spp. in eleven states of Brazil covering several biomes is determined by host plant, location, and edaphic factors.</title>
        <authorList>
            <person name="Rouws L."/>
            <person name="Barauna A."/>
            <person name="Beukes C."/>
            <person name="De Faria S.M."/>
            <person name="Gross E."/>
            <person name="Dos Reis Junior F.B."/>
            <person name="Simon M."/>
            <person name="Maluk M."/>
            <person name="Odee D.W."/>
            <person name="Kenicer G."/>
            <person name="Young J.P.W."/>
            <person name="Reis V.M."/>
            <person name="Zilli J."/>
            <person name="James E.K."/>
        </authorList>
    </citation>
    <scope>NUCLEOTIDE SEQUENCE [LARGE SCALE GENOMIC DNA]</scope>
    <source>
        <strain evidence="1 4">JPY530</strain>
    </source>
</reference>